<evidence type="ECO:0000256" key="1">
    <source>
        <dbReference type="SAM" id="Phobius"/>
    </source>
</evidence>
<organism evidence="2">
    <name type="scientific">Arundo donax</name>
    <name type="common">Giant reed</name>
    <name type="synonym">Donax arundinaceus</name>
    <dbReference type="NCBI Taxonomy" id="35708"/>
    <lineage>
        <taxon>Eukaryota</taxon>
        <taxon>Viridiplantae</taxon>
        <taxon>Streptophyta</taxon>
        <taxon>Embryophyta</taxon>
        <taxon>Tracheophyta</taxon>
        <taxon>Spermatophyta</taxon>
        <taxon>Magnoliopsida</taxon>
        <taxon>Liliopsida</taxon>
        <taxon>Poales</taxon>
        <taxon>Poaceae</taxon>
        <taxon>PACMAD clade</taxon>
        <taxon>Arundinoideae</taxon>
        <taxon>Arundineae</taxon>
        <taxon>Arundo</taxon>
    </lineage>
</organism>
<accession>A0A0A8ZUX2</accession>
<sequence>MIELARNAYCFLLGYYSILIWSCRNIFYRE</sequence>
<keyword evidence="1" id="KW-0472">Membrane</keyword>
<name>A0A0A8ZUX2_ARUDO</name>
<dbReference type="AlphaFoldDB" id="A0A0A8ZUX2"/>
<reference evidence="2" key="1">
    <citation type="submission" date="2014-09" db="EMBL/GenBank/DDBJ databases">
        <authorList>
            <person name="Magalhaes I.L.F."/>
            <person name="Oliveira U."/>
            <person name="Santos F.R."/>
            <person name="Vidigal T.H.D.A."/>
            <person name="Brescovit A.D."/>
            <person name="Santos A.J."/>
        </authorList>
    </citation>
    <scope>NUCLEOTIDE SEQUENCE</scope>
    <source>
        <tissue evidence="2">Shoot tissue taken approximately 20 cm above the soil surface</tissue>
    </source>
</reference>
<evidence type="ECO:0000313" key="2">
    <source>
        <dbReference type="EMBL" id="JAD40580.1"/>
    </source>
</evidence>
<keyword evidence="1" id="KW-1133">Transmembrane helix</keyword>
<dbReference type="EMBL" id="GBRH01257315">
    <property type="protein sequence ID" value="JAD40580.1"/>
    <property type="molecule type" value="Transcribed_RNA"/>
</dbReference>
<keyword evidence="1" id="KW-0812">Transmembrane</keyword>
<protein>
    <submittedName>
        <fullName evidence="2">Uncharacterized protein</fullName>
    </submittedName>
</protein>
<feature type="transmembrane region" description="Helical" evidence="1">
    <location>
        <begin position="6"/>
        <end position="27"/>
    </location>
</feature>
<proteinExistence type="predicted"/>
<reference evidence="2" key="2">
    <citation type="journal article" date="2015" name="Data Brief">
        <title>Shoot transcriptome of the giant reed, Arundo donax.</title>
        <authorList>
            <person name="Barrero R.A."/>
            <person name="Guerrero F.D."/>
            <person name="Moolhuijzen P."/>
            <person name="Goolsby J.A."/>
            <person name="Tidwell J."/>
            <person name="Bellgard S.E."/>
            <person name="Bellgard M.I."/>
        </authorList>
    </citation>
    <scope>NUCLEOTIDE SEQUENCE</scope>
    <source>
        <tissue evidence="2">Shoot tissue taken approximately 20 cm above the soil surface</tissue>
    </source>
</reference>